<evidence type="ECO:0000313" key="2">
    <source>
        <dbReference type="Proteomes" id="UP001179483"/>
    </source>
</evidence>
<organism evidence="1 2">
    <name type="scientific">Aerococcus urinaeequi</name>
    <dbReference type="NCBI Taxonomy" id="51665"/>
    <lineage>
        <taxon>Bacteria</taxon>
        <taxon>Bacillati</taxon>
        <taxon>Bacillota</taxon>
        <taxon>Bacilli</taxon>
        <taxon>Lactobacillales</taxon>
        <taxon>Aerococcaceae</taxon>
        <taxon>Aerococcus</taxon>
    </lineage>
</organism>
<gene>
    <name evidence="1" type="ORF">PML80_08315</name>
</gene>
<dbReference type="Proteomes" id="UP001179483">
    <property type="component" value="Chromosome"/>
</dbReference>
<proteinExistence type="predicted"/>
<dbReference type="RefSeq" id="WP_271735784.1">
    <property type="nucleotide sequence ID" value="NZ_CP116590.1"/>
</dbReference>
<evidence type="ECO:0000313" key="1">
    <source>
        <dbReference type="EMBL" id="WCG37510.1"/>
    </source>
</evidence>
<name>A0AAE9XLU6_9LACT</name>
<protein>
    <submittedName>
        <fullName evidence="1">Uncharacterized protein</fullName>
    </submittedName>
</protein>
<dbReference type="AlphaFoldDB" id="A0AAE9XLU6"/>
<dbReference type="EMBL" id="CP116590">
    <property type="protein sequence ID" value="WCG37510.1"/>
    <property type="molecule type" value="Genomic_DNA"/>
</dbReference>
<reference evidence="1" key="1">
    <citation type="submission" date="2023-01" db="EMBL/GenBank/DDBJ databases">
        <title>Oxazolidinone resistance genes in florfenicol resistant enterococci from beef cattle and veal calves at slaughter.</title>
        <authorList>
            <person name="Biggel M."/>
        </authorList>
    </citation>
    <scope>NUCLEOTIDE SEQUENCE</scope>
    <source>
        <strain evidence="1">K79-1</strain>
    </source>
</reference>
<sequence length="52" mass="6293">MQELIEQYVEENELVSAYGQETIQLVKNYSFSELEQFKVYIDKFYFGWKSAE</sequence>
<accession>A0AAE9XLU6</accession>